<accession>A0A413QPN1</accession>
<proteinExistence type="predicted"/>
<dbReference type="EMBL" id="QSFB01000046">
    <property type="protein sequence ID" value="RHA08346.1"/>
    <property type="molecule type" value="Genomic_DNA"/>
</dbReference>
<evidence type="ECO:0000313" key="1">
    <source>
        <dbReference type="EMBL" id="RHA08346.1"/>
    </source>
</evidence>
<sequence length="220" mass="26178">MKKYYFHTSKYSNQELGSIREQYDIVSYLLSVMTILNVEPLREIDSKEADLVIFVDKMSRLFWGEEDKIHSIQYPFLLKEKEGFLISLFQGRIIDSQTMAILSTIIRDKNSIVKSIENMLDVFMDTMNEFEILDNNYAQFCWELLLYLLSFESGYLRYDHDEDENREDPILHPVDHIDLFYSSNSTFKIGLQDRIDVDDLKSILSINEKCYSINYHRDKR</sequence>
<gene>
    <name evidence="1" type="ORF">DW948_15590</name>
</gene>
<comment type="caution">
    <text evidence="1">The sequence shown here is derived from an EMBL/GenBank/DDBJ whole genome shotgun (WGS) entry which is preliminary data.</text>
</comment>
<dbReference type="AlphaFoldDB" id="A0A413QPN1"/>
<dbReference type="RefSeq" id="WP_118343097.1">
    <property type="nucleotide sequence ID" value="NZ_QSEY01000004.1"/>
</dbReference>
<evidence type="ECO:0000313" key="2">
    <source>
        <dbReference type="Proteomes" id="UP000286341"/>
    </source>
</evidence>
<name>A0A413QPN1_9FIRM</name>
<organism evidence="1 2">
    <name type="scientific">Agathobacter rectalis</name>
    <dbReference type="NCBI Taxonomy" id="39491"/>
    <lineage>
        <taxon>Bacteria</taxon>
        <taxon>Bacillati</taxon>
        <taxon>Bacillota</taxon>
        <taxon>Clostridia</taxon>
        <taxon>Lachnospirales</taxon>
        <taxon>Lachnospiraceae</taxon>
        <taxon>Agathobacter</taxon>
    </lineage>
</organism>
<reference evidence="1 2" key="1">
    <citation type="submission" date="2018-08" db="EMBL/GenBank/DDBJ databases">
        <title>A genome reference for cultivated species of the human gut microbiota.</title>
        <authorList>
            <person name="Zou Y."/>
            <person name="Xue W."/>
            <person name="Luo G."/>
        </authorList>
    </citation>
    <scope>NUCLEOTIDE SEQUENCE [LARGE SCALE GENOMIC DNA]</scope>
    <source>
        <strain evidence="1 2">AM44-1AT</strain>
    </source>
</reference>
<dbReference type="Proteomes" id="UP000286341">
    <property type="component" value="Unassembled WGS sequence"/>
</dbReference>
<protein>
    <submittedName>
        <fullName evidence="1">Uncharacterized protein</fullName>
    </submittedName>
</protein>